<gene>
    <name evidence="1" type="ORF">Hamer_G000951</name>
</gene>
<dbReference type="EMBL" id="JAHLQT010011632">
    <property type="protein sequence ID" value="KAG7171989.1"/>
    <property type="molecule type" value="Genomic_DNA"/>
</dbReference>
<protein>
    <submittedName>
        <fullName evidence="1">Uncharacterized protein</fullName>
    </submittedName>
</protein>
<dbReference type="AlphaFoldDB" id="A0A8J5T274"/>
<name>A0A8J5T274_HOMAM</name>
<accession>A0A8J5T274</accession>
<reference evidence="1" key="1">
    <citation type="journal article" date="2021" name="Sci. Adv.">
        <title>The American lobster genome reveals insights on longevity, neural, and immune adaptations.</title>
        <authorList>
            <person name="Polinski J.M."/>
            <person name="Zimin A.V."/>
            <person name="Clark K.F."/>
            <person name="Kohn A.B."/>
            <person name="Sadowski N."/>
            <person name="Timp W."/>
            <person name="Ptitsyn A."/>
            <person name="Khanna P."/>
            <person name="Romanova D.Y."/>
            <person name="Williams P."/>
            <person name="Greenwood S.J."/>
            <person name="Moroz L.L."/>
            <person name="Walt D.R."/>
            <person name="Bodnar A.G."/>
        </authorList>
    </citation>
    <scope>NUCLEOTIDE SEQUENCE</scope>
    <source>
        <strain evidence="1">GMGI-L3</strain>
    </source>
</reference>
<keyword evidence="2" id="KW-1185">Reference proteome</keyword>
<dbReference type="Proteomes" id="UP000747542">
    <property type="component" value="Unassembled WGS sequence"/>
</dbReference>
<evidence type="ECO:0000313" key="1">
    <source>
        <dbReference type="EMBL" id="KAG7171989.1"/>
    </source>
</evidence>
<proteinExistence type="predicted"/>
<evidence type="ECO:0000313" key="2">
    <source>
        <dbReference type="Proteomes" id="UP000747542"/>
    </source>
</evidence>
<organism evidence="1 2">
    <name type="scientific">Homarus americanus</name>
    <name type="common">American lobster</name>
    <dbReference type="NCBI Taxonomy" id="6706"/>
    <lineage>
        <taxon>Eukaryota</taxon>
        <taxon>Metazoa</taxon>
        <taxon>Ecdysozoa</taxon>
        <taxon>Arthropoda</taxon>
        <taxon>Crustacea</taxon>
        <taxon>Multicrustacea</taxon>
        <taxon>Malacostraca</taxon>
        <taxon>Eumalacostraca</taxon>
        <taxon>Eucarida</taxon>
        <taxon>Decapoda</taxon>
        <taxon>Pleocyemata</taxon>
        <taxon>Astacidea</taxon>
        <taxon>Nephropoidea</taxon>
        <taxon>Nephropidae</taxon>
        <taxon>Homarus</taxon>
    </lineage>
</organism>
<sequence length="283" mass="31322">MADPGGGNEYMSSSRAECLSSTPTIDLSSITIDVDNEWNNCRFPIYEVAKDILGTPKRRYRDLFDENADGIYNLLATKNKACHDLLSNPQSAALRANWNPTEPNILDTILELLPAVELDAAPKFSEILRAVKGLKNISFLPPGLPKASPNNGGTRASSQSTSKKVLVEEVLVEEVLVGEVLEELVEEMLVEMLVVEKKEELAEEEVEEETKHKLVEKEEVMGEGVEKKEMSSILVTYKPDKTNHLVETPSPEASGFLDPVLPSTCNKNLQVMLNFIRDKLLPG</sequence>
<comment type="caution">
    <text evidence="1">The sequence shown here is derived from an EMBL/GenBank/DDBJ whole genome shotgun (WGS) entry which is preliminary data.</text>
</comment>